<organism evidence="4 5">
    <name type="scientific">Bacillus daqingensis</name>
    <dbReference type="NCBI Taxonomy" id="872396"/>
    <lineage>
        <taxon>Bacteria</taxon>
        <taxon>Bacillati</taxon>
        <taxon>Bacillota</taxon>
        <taxon>Bacilli</taxon>
        <taxon>Bacillales</taxon>
        <taxon>Bacillaceae</taxon>
        <taxon>Bacillus</taxon>
    </lineage>
</organism>
<dbReference type="SMART" id="SM00046">
    <property type="entry name" value="DAGKc"/>
    <property type="match status" value="1"/>
</dbReference>
<gene>
    <name evidence="4" type="ORF">ACFO4L_00440</name>
</gene>
<evidence type="ECO:0000313" key="5">
    <source>
        <dbReference type="Proteomes" id="UP001595896"/>
    </source>
</evidence>
<protein>
    <submittedName>
        <fullName evidence="4">Diacylglycerol/lipid kinase family protein</fullName>
        <ecNumber evidence="4">2.7.1.-</ecNumber>
    </submittedName>
</protein>
<sequence>MVRKGVLLHNRHAGNAGEDSLVNDLREVIEEEVEILQVYSGETAEETLTFLRNDQNEMDKLWILGGDGTVHLAVEGIRSRQHIPEVAILPAGTCNDTARSLQLPLKPLEACKASLRKEPILLDAGLCGDEAFINFAGLGLIADTSENIDPDLKEKTGRVSYFISAWQTMREAEPFTYSMEVDGEHYRGEAVMILAANGGFLGTSELPSETISMTDGKLDLFIIKVGGRSVFGEWLQQKLTSSSIEDAENVSWLQGSEIMLKTDPPKKLDLDGELRKAGEVEITVLKQRIPFITGWS</sequence>
<dbReference type="PROSITE" id="PS50146">
    <property type="entry name" value="DAGK"/>
    <property type="match status" value="1"/>
</dbReference>
<dbReference type="GO" id="GO:0016301">
    <property type="term" value="F:kinase activity"/>
    <property type="evidence" value="ECO:0007669"/>
    <property type="project" value="UniProtKB-KW"/>
</dbReference>
<evidence type="ECO:0000256" key="2">
    <source>
        <dbReference type="ARBA" id="ARBA00022840"/>
    </source>
</evidence>
<dbReference type="RefSeq" id="WP_377907659.1">
    <property type="nucleotide sequence ID" value="NZ_JBHSGK010000001.1"/>
</dbReference>
<keyword evidence="4" id="KW-0808">Transferase</keyword>
<dbReference type="Gene3D" id="3.40.50.10330">
    <property type="entry name" value="Probable inorganic polyphosphate/atp-NAD kinase, domain 1"/>
    <property type="match status" value="1"/>
</dbReference>
<reference evidence="5" key="1">
    <citation type="journal article" date="2019" name="Int. J. Syst. Evol. Microbiol.">
        <title>The Global Catalogue of Microorganisms (GCM) 10K type strain sequencing project: providing services to taxonomists for standard genome sequencing and annotation.</title>
        <authorList>
            <consortium name="The Broad Institute Genomics Platform"/>
            <consortium name="The Broad Institute Genome Sequencing Center for Infectious Disease"/>
            <person name="Wu L."/>
            <person name="Ma J."/>
        </authorList>
    </citation>
    <scope>NUCLEOTIDE SEQUENCE [LARGE SCALE GENOMIC DNA]</scope>
    <source>
        <strain evidence="5">JCM 12165</strain>
    </source>
</reference>
<evidence type="ECO:0000313" key="4">
    <source>
        <dbReference type="EMBL" id="MFC4735037.1"/>
    </source>
</evidence>
<dbReference type="SUPFAM" id="SSF111331">
    <property type="entry name" value="NAD kinase/diacylglycerol kinase-like"/>
    <property type="match status" value="1"/>
</dbReference>
<dbReference type="InterPro" id="IPR001206">
    <property type="entry name" value="Diacylglycerol_kinase_cat_dom"/>
</dbReference>
<keyword evidence="2" id="KW-0067">ATP-binding</keyword>
<dbReference type="EMBL" id="JBHSGK010000001">
    <property type="protein sequence ID" value="MFC4735037.1"/>
    <property type="molecule type" value="Genomic_DNA"/>
</dbReference>
<proteinExistence type="predicted"/>
<dbReference type="InterPro" id="IPR016064">
    <property type="entry name" value="NAD/diacylglycerol_kinase_sf"/>
</dbReference>
<dbReference type="Proteomes" id="UP001595896">
    <property type="component" value="Unassembled WGS sequence"/>
</dbReference>
<dbReference type="Pfam" id="PF19279">
    <property type="entry name" value="YegS_C"/>
    <property type="match status" value="1"/>
</dbReference>
<dbReference type="InterPro" id="IPR017438">
    <property type="entry name" value="ATP-NAD_kinase_N"/>
</dbReference>
<evidence type="ECO:0000256" key="1">
    <source>
        <dbReference type="ARBA" id="ARBA00022741"/>
    </source>
</evidence>
<dbReference type="Pfam" id="PF00781">
    <property type="entry name" value="DAGK_cat"/>
    <property type="match status" value="1"/>
</dbReference>
<dbReference type="EC" id="2.7.1.-" evidence="4"/>
<keyword evidence="1" id="KW-0547">Nucleotide-binding</keyword>
<name>A0ABV9NSB2_9BACI</name>
<dbReference type="InterPro" id="IPR004363">
    <property type="entry name" value="Methylgl_synth"/>
</dbReference>
<dbReference type="PANTHER" id="PTHR30492">
    <property type="entry name" value="METHYLGLYOXAL SYNTHASE"/>
    <property type="match status" value="1"/>
</dbReference>
<dbReference type="InterPro" id="IPR045540">
    <property type="entry name" value="YegS/DAGK_C"/>
</dbReference>
<feature type="domain" description="DAGKc" evidence="3">
    <location>
        <begin position="1"/>
        <end position="131"/>
    </location>
</feature>
<dbReference type="InterPro" id="IPR005218">
    <property type="entry name" value="Diacylglycerol/lipid_kinase"/>
</dbReference>
<comment type="caution">
    <text evidence="4">The sequence shown here is derived from an EMBL/GenBank/DDBJ whole genome shotgun (WGS) entry which is preliminary data.</text>
</comment>
<dbReference type="Gene3D" id="2.60.200.40">
    <property type="match status" value="1"/>
</dbReference>
<accession>A0ABV9NSB2</accession>
<dbReference type="PANTHER" id="PTHR30492:SF0">
    <property type="entry name" value="METHYLGLYOXAL SYNTHASE"/>
    <property type="match status" value="1"/>
</dbReference>
<keyword evidence="4" id="KW-0418">Kinase</keyword>
<keyword evidence="5" id="KW-1185">Reference proteome</keyword>
<dbReference type="NCBIfam" id="TIGR00147">
    <property type="entry name" value="YegS/Rv2252/BmrU family lipid kinase"/>
    <property type="match status" value="1"/>
</dbReference>
<evidence type="ECO:0000259" key="3">
    <source>
        <dbReference type="PROSITE" id="PS50146"/>
    </source>
</evidence>